<sequence>MFDPHRTRRSDRRYYTRKGQVIQASRVDVQPIIDQRLVPVYKKFLIANGLAYDSPQPSPPSPVIQLDGIGISVNNVSFPFTLMTLSTEPTIDVTIHGSSQAPTFAAAFYQDTSGNYNFKIVTVPANITSTGIHIENNAKCYIVHVGMFDMITNPNSFSAAYKGVYSFDRYIAVVKCNDFTLSAHDIQIRFD</sequence>
<organism evidence="1">
    <name type="scientific">Po-Circo-like virus</name>
    <dbReference type="NCBI Taxonomy" id="1454552"/>
    <lineage>
        <taxon>Viruses</taxon>
        <taxon>Monodnaviria</taxon>
        <taxon>Shotokuvirae</taxon>
        <taxon>Cressdnaviricota</taxon>
        <taxon>Arfiviricetes</taxon>
        <taxon>Rohanvirales</taxon>
        <taxon>Kirkoviridae</taxon>
        <taxon>Aglavirus</taxon>
        <taxon>Aglavirus caranthi</taxon>
    </lineage>
</organism>
<reference evidence="1" key="1">
    <citation type="submission" date="2021-04" db="EMBL/GenBank/DDBJ databases">
        <authorList>
            <person name="Song C."/>
            <person name="Liu X."/>
            <person name="Zhang X."/>
        </authorList>
    </citation>
    <scope>NUCLEOTIDE SEQUENCE</scope>
    <source>
        <strain evidence="1">CSW10</strain>
    </source>
</reference>
<protein>
    <submittedName>
        <fullName evidence="1">Cap</fullName>
    </submittedName>
</protein>
<accession>A0A8F9U9J9</accession>
<proteinExistence type="predicted"/>
<name>A0A8F9U9J9_9VIRU</name>
<dbReference type="EMBL" id="MW881208">
    <property type="protein sequence ID" value="QYM90075.1"/>
    <property type="molecule type" value="Genomic_DNA"/>
</dbReference>
<evidence type="ECO:0000313" key="1">
    <source>
        <dbReference type="EMBL" id="QYM90075.1"/>
    </source>
</evidence>